<accession>A0ABS7GMB7</accession>
<dbReference type="InterPro" id="IPR018511">
    <property type="entry name" value="Hemolysin-typ_Ca-bd_CS"/>
</dbReference>
<dbReference type="PANTHER" id="PTHR38340:SF1">
    <property type="entry name" value="S-LAYER PROTEIN"/>
    <property type="match status" value="1"/>
</dbReference>
<dbReference type="PANTHER" id="PTHR38340">
    <property type="entry name" value="S-LAYER PROTEIN"/>
    <property type="match status" value="1"/>
</dbReference>
<dbReference type="Pfam" id="PF00353">
    <property type="entry name" value="HemolysinCabind"/>
    <property type="match status" value="3"/>
</dbReference>
<keyword evidence="4" id="KW-1185">Reference proteome</keyword>
<evidence type="ECO:0000313" key="3">
    <source>
        <dbReference type="EMBL" id="MBW9051123.1"/>
    </source>
</evidence>
<dbReference type="RefSeq" id="WP_220332660.1">
    <property type="nucleotide sequence ID" value="NZ_JAEUAK010000001.1"/>
</dbReference>
<dbReference type="SUPFAM" id="SSF51120">
    <property type="entry name" value="beta-Roll"/>
    <property type="match status" value="2"/>
</dbReference>
<dbReference type="Proteomes" id="UP000717752">
    <property type="component" value="Unassembled WGS sequence"/>
</dbReference>
<dbReference type="InterPro" id="IPR001343">
    <property type="entry name" value="Hemolysn_Ca-bd"/>
</dbReference>
<reference evidence="3 4" key="1">
    <citation type="journal article" date="2021" name="MBio">
        <title>Poor Competitiveness of Bradyrhizobium in Pigeon Pea Root Colonization in Indian Soils.</title>
        <authorList>
            <person name="Chalasani D."/>
            <person name="Basu A."/>
            <person name="Pullabhotla S.V.S.R.N."/>
            <person name="Jorrin B."/>
            <person name="Neal A.L."/>
            <person name="Poole P.S."/>
            <person name="Podile A.R."/>
            <person name="Tkacz A."/>
        </authorList>
    </citation>
    <scope>NUCLEOTIDE SEQUENCE [LARGE SCALE GENOMIC DNA]</scope>
    <source>
        <strain evidence="3 4">HU56</strain>
    </source>
</reference>
<comment type="subcellular location">
    <subcellularLocation>
        <location evidence="1">Secreted</location>
    </subcellularLocation>
</comment>
<comment type="caution">
    <text evidence="3">The sequence shown here is derived from an EMBL/GenBank/DDBJ whole genome shotgun (WGS) entry which is preliminary data.</text>
</comment>
<dbReference type="PROSITE" id="PS00330">
    <property type="entry name" value="HEMOLYSIN_CALCIUM"/>
    <property type="match status" value="4"/>
</dbReference>
<keyword evidence="2" id="KW-0964">Secreted</keyword>
<dbReference type="PRINTS" id="PR00313">
    <property type="entry name" value="CABNDNGRPT"/>
</dbReference>
<organism evidence="3 4">
    <name type="scientific">Rhizobium mesosinicum</name>
    <dbReference type="NCBI Taxonomy" id="335017"/>
    <lineage>
        <taxon>Bacteria</taxon>
        <taxon>Pseudomonadati</taxon>
        <taxon>Pseudomonadota</taxon>
        <taxon>Alphaproteobacteria</taxon>
        <taxon>Hyphomicrobiales</taxon>
        <taxon>Rhizobiaceae</taxon>
        <taxon>Rhizobium/Agrobacterium group</taxon>
        <taxon>Rhizobium</taxon>
    </lineage>
</organism>
<gene>
    <name evidence="3" type="ORF">JNB85_01700</name>
</gene>
<sequence>MADVYGTPLGDFLIGTTYMGVDLSDNIYGYGGNDTIVGGGGSDQIYGGEGDDTIYASYPEMDVSAGGVDVVYGEAGNDTIYLGPGFNSVFGGADNDIFVSYGVGNGNYDGGSGNDAIVLLNYNGWDGGHPSESLLQIGTITDVELIQSQSTLPSYIVLTGGTVDFTHSTIIDFDGIRGDDTLGDTIYASRFYNSATNTFSGAIVDGQGGDDTIFGSILGDTLRGGTGNDILLGGAGNDSLYGGTGADWFWFEVGQGIDTIYDWADGIDKIVVGSSVTLVNLYNSGGSALLQFDDGSAHYTYALLNGVSPTAIDGSDLLFA</sequence>
<dbReference type="Gene3D" id="2.150.10.10">
    <property type="entry name" value="Serralysin-like metalloprotease, C-terminal"/>
    <property type="match status" value="3"/>
</dbReference>
<name>A0ABS7GMB7_9HYPH</name>
<evidence type="ECO:0000313" key="4">
    <source>
        <dbReference type="Proteomes" id="UP000717752"/>
    </source>
</evidence>
<evidence type="ECO:0000256" key="2">
    <source>
        <dbReference type="ARBA" id="ARBA00022525"/>
    </source>
</evidence>
<proteinExistence type="predicted"/>
<dbReference type="EMBL" id="JAEUAK010000001">
    <property type="protein sequence ID" value="MBW9051123.1"/>
    <property type="molecule type" value="Genomic_DNA"/>
</dbReference>
<dbReference type="InterPro" id="IPR011049">
    <property type="entry name" value="Serralysin-like_metalloprot_C"/>
</dbReference>
<dbReference type="InterPro" id="IPR050557">
    <property type="entry name" value="RTX_toxin/Mannuronan_C5-epim"/>
</dbReference>
<evidence type="ECO:0000256" key="1">
    <source>
        <dbReference type="ARBA" id="ARBA00004613"/>
    </source>
</evidence>
<protein>
    <recommendedName>
        <fullName evidence="5">Calcium-binding protein</fullName>
    </recommendedName>
</protein>
<evidence type="ECO:0008006" key="5">
    <source>
        <dbReference type="Google" id="ProtNLM"/>
    </source>
</evidence>